<feature type="domain" description="HTH cro/C1-type" evidence="4">
    <location>
        <begin position="90"/>
        <end position="144"/>
    </location>
</feature>
<dbReference type="AlphaFoldDB" id="G0U4L7"/>
<evidence type="ECO:0000256" key="2">
    <source>
        <dbReference type="ARBA" id="ARBA00023125"/>
    </source>
</evidence>
<evidence type="ECO:0000256" key="1">
    <source>
        <dbReference type="ARBA" id="ARBA00023015"/>
    </source>
</evidence>
<keyword evidence="1" id="KW-0805">Transcription regulation</keyword>
<accession>G0U4L7</accession>
<gene>
    <name evidence="5" type="ORF">TVY486_1014240</name>
</gene>
<dbReference type="Gene3D" id="1.10.260.40">
    <property type="entry name" value="lambda repressor-like DNA-binding domains"/>
    <property type="match status" value="1"/>
</dbReference>
<dbReference type="EMBL" id="HE573026">
    <property type="protein sequence ID" value="CCC52381.1"/>
    <property type="molecule type" value="Genomic_DNA"/>
</dbReference>
<organism evidence="5">
    <name type="scientific">Trypanosoma vivax (strain Y486)</name>
    <dbReference type="NCBI Taxonomy" id="1055687"/>
    <lineage>
        <taxon>Eukaryota</taxon>
        <taxon>Discoba</taxon>
        <taxon>Euglenozoa</taxon>
        <taxon>Kinetoplastea</taxon>
        <taxon>Metakinetoplastina</taxon>
        <taxon>Trypanosomatida</taxon>
        <taxon>Trypanosomatidae</taxon>
        <taxon>Trypanosoma</taxon>
        <taxon>Duttonella</taxon>
    </lineage>
</organism>
<dbReference type="VEuPathDB" id="TriTrypDB:TvY486_1014240"/>
<dbReference type="InterPro" id="IPR001387">
    <property type="entry name" value="Cro/C1-type_HTH"/>
</dbReference>
<dbReference type="GO" id="GO:0003677">
    <property type="term" value="F:DNA binding"/>
    <property type="evidence" value="ECO:0007669"/>
    <property type="project" value="UniProtKB-KW"/>
</dbReference>
<dbReference type="Pfam" id="PF08523">
    <property type="entry name" value="MBF1"/>
    <property type="match status" value="1"/>
</dbReference>
<dbReference type="InterPro" id="IPR013729">
    <property type="entry name" value="MBF1_N"/>
</dbReference>
<dbReference type="SMART" id="SM00530">
    <property type="entry name" value="HTH_XRE"/>
    <property type="match status" value="1"/>
</dbReference>
<dbReference type="SUPFAM" id="SSF47413">
    <property type="entry name" value="lambda repressor-like DNA-binding domains"/>
    <property type="match status" value="1"/>
</dbReference>
<reference evidence="5" key="1">
    <citation type="journal article" date="2012" name="Proc. Natl. Acad. Sci. U.S.A.">
        <title>Antigenic diversity is generated by distinct evolutionary mechanisms in African trypanosome species.</title>
        <authorList>
            <person name="Jackson A.P."/>
            <person name="Berry A."/>
            <person name="Aslett M."/>
            <person name="Allison H.C."/>
            <person name="Burton P."/>
            <person name="Vavrova-Anderson J."/>
            <person name="Brown R."/>
            <person name="Browne H."/>
            <person name="Corton N."/>
            <person name="Hauser H."/>
            <person name="Gamble J."/>
            <person name="Gilderthorp R."/>
            <person name="Marcello L."/>
            <person name="McQuillan J."/>
            <person name="Otto T.D."/>
            <person name="Quail M.A."/>
            <person name="Sanders M.J."/>
            <person name="van Tonder A."/>
            <person name="Ginger M.L."/>
            <person name="Field M.C."/>
            <person name="Barry J.D."/>
            <person name="Hertz-Fowler C."/>
            <person name="Berriman M."/>
        </authorList>
    </citation>
    <scope>NUCLEOTIDE SEQUENCE</scope>
    <source>
        <strain evidence="5">Y486</strain>
    </source>
</reference>
<dbReference type="Pfam" id="PF01381">
    <property type="entry name" value="HTH_3"/>
    <property type="match status" value="1"/>
</dbReference>
<keyword evidence="2" id="KW-0238">DNA-binding</keyword>
<evidence type="ECO:0000256" key="3">
    <source>
        <dbReference type="ARBA" id="ARBA00023163"/>
    </source>
</evidence>
<dbReference type="GO" id="GO:0005634">
    <property type="term" value="C:nucleus"/>
    <property type="evidence" value="ECO:0007669"/>
    <property type="project" value="TreeGrafter"/>
</dbReference>
<name>G0U4L7_TRYVY</name>
<dbReference type="InterPro" id="IPR010982">
    <property type="entry name" value="Lambda_DNA-bd_dom_sf"/>
</dbReference>
<keyword evidence="3" id="KW-0804">Transcription</keyword>
<dbReference type="OMA" id="GKNKSCK"/>
<sequence>MPRGGFISGQDWEPQIFNIHNKVPTSKVGRVTEKEANRALQRGGSVEVEKKANFRFNAQKSGGGPNTTRLDNDDETLKLKTVNNSLRLAIQKARQAKGWTQRDLAQQIAERVGIVTEYEKGTAIPDERVLVKMERAFGVHLRGANAGKPFGNAKAQPSKAS</sequence>
<proteinExistence type="predicted"/>
<protein>
    <recommendedName>
        <fullName evidence="4">HTH cro/C1-type domain-containing protein</fullName>
    </recommendedName>
</protein>
<evidence type="ECO:0000313" key="5">
    <source>
        <dbReference type="EMBL" id="CCC52381.1"/>
    </source>
</evidence>
<evidence type="ECO:0000259" key="4">
    <source>
        <dbReference type="PROSITE" id="PS50943"/>
    </source>
</evidence>
<dbReference type="CDD" id="cd00093">
    <property type="entry name" value="HTH_XRE"/>
    <property type="match status" value="1"/>
</dbReference>
<dbReference type="PANTHER" id="PTHR10245">
    <property type="entry name" value="ENDOTHELIAL DIFFERENTIATION-RELATED FACTOR 1 MULTIPROTEIN BRIDGING FACTOR 1"/>
    <property type="match status" value="1"/>
</dbReference>
<dbReference type="PANTHER" id="PTHR10245:SF15">
    <property type="entry name" value="ENDOTHELIAL DIFFERENTIATION-RELATED FACTOR 1"/>
    <property type="match status" value="1"/>
</dbReference>
<dbReference type="PROSITE" id="PS50943">
    <property type="entry name" value="HTH_CROC1"/>
    <property type="match status" value="1"/>
</dbReference>